<dbReference type="InterPro" id="IPR009057">
    <property type="entry name" value="Homeodomain-like_sf"/>
</dbReference>
<keyword evidence="1" id="KW-0805">Transcription regulation</keyword>
<evidence type="ECO:0000256" key="2">
    <source>
        <dbReference type="ARBA" id="ARBA00023125"/>
    </source>
</evidence>
<evidence type="ECO:0000256" key="3">
    <source>
        <dbReference type="ARBA" id="ARBA00023163"/>
    </source>
</evidence>
<dbReference type="Pfam" id="PF00440">
    <property type="entry name" value="TetR_N"/>
    <property type="match status" value="1"/>
</dbReference>
<dbReference type="PANTHER" id="PTHR47506:SF6">
    <property type="entry name" value="HTH-TYPE TRANSCRIPTIONAL REPRESSOR NEMR"/>
    <property type="match status" value="1"/>
</dbReference>
<feature type="DNA-binding region" description="H-T-H motif" evidence="4">
    <location>
        <begin position="26"/>
        <end position="45"/>
    </location>
</feature>
<organism evidence="6 7">
    <name type="scientific">Chryseosolibacter indicus</name>
    <dbReference type="NCBI Taxonomy" id="2782351"/>
    <lineage>
        <taxon>Bacteria</taxon>
        <taxon>Pseudomonadati</taxon>
        <taxon>Bacteroidota</taxon>
        <taxon>Cytophagia</taxon>
        <taxon>Cytophagales</taxon>
        <taxon>Chryseotaleaceae</taxon>
        <taxon>Chryseosolibacter</taxon>
    </lineage>
</organism>
<keyword evidence="3" id="KW-0804">Transcription</keyword>
<dbReference type="SUPFAM" id="SSF46689">
    <property type="entry name" value="Homeodomain-like"/>
    <property type="match status" value="1"/>
</dbReference>
<dbReference type="Gene3D" id="1.10.357.10">
    <property type="entry name" value="Tetracycline Repressor, domain 2"/>
    <property type="match status" value="1"/>
</dbReference>
<gene>
    <name evidence="6" type="ORF">KK060_20695</name>
</gene>
<name>A0ABS5VWB9_9BACT</name>
<accession>A0ABS5VWB9</accession>
<reference evidence="6 7" key="1">
    <citation type="submission" date="2021-05" db="EMBL/GenBank/DDBJ databases">
        <title>A Polyphasic approach of four new species of the genus Ohtaekwangia: Ohtaekwangia histidinii sp. nov., Ohtaekwangia cretensis sp. nov., Ohtaekwangia indiensis sp. nov., Ohtaekwangia reichenbachii sp. nov. from diverse environment.</title>
        <authorList>
            <person name="Octaviana S."/>
        </authorList>
    </citation>
    <scope>NUCLEOTIDE SEQUENCE [LARGE SCALE GENOMIC DNA]</scope>
    <source>
        <strain evidence="6 7">PWU20</strain>
    </source>
</reference>
<dbReference type="Gene3D" id="1.10.10.60">
    <property type="entry name" value="Homeodomain-like"/>
    <property type="match status" value="1"/>
</dbReference>
<dbReference type="EMBL" id="JAHESD010000065">
    <property type="protein sequence ID" value="MBT1705722.1"/>
    <property type="molecule type" value="Genomic_DNA"/>
</dbReference>
<keyword evidence="7" id="KW-1185">Reference proteome</keyword>
<dbReference type="RefSeq" id="WP_254155771.1">
    <property type="nucleotide sequence ID" value="NZ_JAHESD010000065.1"/>
</dbReference>
<evidence type="ECO:0000256" key="4">
    <source>
        <dbReference type="PROSITE-ProRule" id="PRU00335"/>
    </source>
</evidence>
<dbReference type="Proteomes" id="UP000772618">
    <property type="component" value="Unassembled WGS sequence"/>
</dbReference>
<proteinExistence type="predicted"/>
<keyword evidence="2 4" id="KW-0238">DNA-binding</keyword>
<feature type="domain" description="HTH tetR-type" evidence="5">
    <location>
        <begin position="3"/>
        <end position="63"/>
    </location>
</feature>
<evidence type="ECO:0000256" key="1">
    <source>
        <dbReference type="ARBA" id="ARBA00023015"/>
    </source>
</evidence>
<dbReference type="SUPFAM" id="SSF48498">
    <property type="entry name" value="Tetracyclin repressor-like, C-terminal domain"/>
    <property type="match status" value="1"/>
</dbReference>
<dbReference type="InterPro" id="IPR036271">
    <property type="entry name" value="Tet_transcr_reg_TetR-rel_C_sf"/>
</dbReference>
<comment type="caution">
    <text evidence="6">The sequence shown here is derived from an EMBL/GenBank/DDBJ whole genome shotgun (WGS) entry which is preliminary data.</text>
</comment>
<evidence type="ECO:0000259" key="5">
    <source>
        <dbReference type="PROSITE" id="PS50977"/>
    </source>
</evidence>
<dbReference type="PRINTS" id="PR00455">
    <property type="entry name" value="HTHTETR"/>
</dbReference>
<dbReference type="PANTHER" id="PTHR47506">
    <property type="entry name" value="TRANSCRIPTIONAL REGULATORY PROTEIN"/>
    <property type="match status" value="1"/>
</dbReference>
<dbReference type="InterPro" id="IPR001647">
    <property type="entry name" value="HTH_TetR"/>
</dbReference>
<evidence type="ECO:0000313" key="7">
    <source>
        <dbReference type="Proteomes" id="UP000772618"/>
    </source>
</evidence>
<evidence type="ECO:0000313" key="6">
    <source>
        <dbReference type="EMBL" id="MBT1705722.1"/>
    </source>
</evidence>
<sequence>MEDSKVKIILEAAKKRFAHYGLAKTAMNEIANDIGMSKASLYYYFKDKDQIFIAVVEQDINEFVKVIEEVVERPSKASFKLKKYITLKNNLLIKLINLAKVETFNAADVFNPVYDELKFNFFTKEKVLIQKIFGQGIEQKEFNKFPVEQYAELFLTVTGGLRTIALATPGVAQTQERVNEQTALFLDIFLKSIRP</sequence>
<dbReference type="PROSITE" id="PS50977">
    <property type="entry name" value="HTH_TETR_2"/>
    <property type="match status" value="1"/>
</dbReference>
<protein>
    <submittedName>
        <fullName evidence="6">TetR/AcrR family transcriptional regulator</fullName>
    </submittedName>
</protein>